<organism evidence="2 3">
    <name type="scientific">Paramuricea clavata</name>
    <name type="common">Red gorgonian</name>
    <name type="synonym">Violescent sea-whip</name>
    <dbReference type="NCBI Taxonomy" id="317549"/>
    <lineage>
        <taxon>Eukaryota</taxon>
        <taxon>Metazoa</taxon>
        <taxon>Cnidaria</taxon>
        <taxon>Anthozoa</taxon>
        <taxon>Octocorallia</taxon>
        <taxon>Malacalcyonacea</taxon>
        <taxon>Plexauridae</taxon>
        <taxon>Paramuricea</taxon>
    </lineage>
</organism>
<dbReference type="PANTHER" id="PTHR34768">
    <property type="entry name" value="COILED-COIL DOMAIN-CONTAINING PROTEIN 89"/>
    <property type="match status" value="1"/>
</dbReference>
<evidence type="ECO:0000313" key="3">
    <source>
        <dbReference type="Proteomes" id="UP001152795"/>
    </source>
</evidence>
<dbReference type="PANTHER" id="PTHR34768:SF2">
    <property type="entry name" value="COILED-COIL DOMAIN CONTAINING 89"/>
    <property type="match status" value="1"/>
</dbReference>
<keyword evidence="3" id="KW-1185">Reference proteome</keyword>
<gene>
    <name evidence="2" type="ORF">PACLA_8A072321</name>
</gene>
<dbReference type="OrthoDB" id="10020070at2759"/>
<accession>A0A6S7HKY0</accession>
<dbReference type="InterPro" id="IPR043450">
    <property type="entry name" value="CCDC89-like"/>
</dbReference>
<evidence type="ECO:0000256" key="1">
    <source>
        <dbReference type="ARBA" id="ARBA00023054"/>
    </source>
</evidence>
<dbReference type="Proteomes" id="UP001152795">
    <property type="component" value="Unassembled WGS sequence"/>
</dbReference>
<name>A0A6S7HKY0_PARCT</name>
<reference evidence="2" key="1">
    <citation type="submission" date="2020-04" db="EMBL/GenBank/DDBJ databases">
        <authorList>
            <person name="Alioto T."/>
            <person name="Alioto T."/>
            <person name="Gomez Garrido J."/>
        </authorList>
    </citation>
    <scope>NUCLEOTIDE SEQUENCE</scope>
    <source>
        <strain evidence="2">A484AB</strain>
    </source>
</reference>
<comment type="caution">
    <text evidence="2">The sequence shown here is derived from an EMBL/GenBank/DDBJ whole genome shotgun (WGS) entry which is preliminary data.</text>
</comment>
<keyword evidence="1" id="KW-0175">Coiled coil</keyword>
<protein>
    <submittedName>
        <fullName evidence="2">Uncharacterized protein</fullName>
    </submittedName>
</protein>
<evidence type="ECO:0000313" key="2">
    <source>
        <dbReference type="EMBL" id="CAB4006615.1"/>
    </source>
</evidence>
<sequence>MASHNGGRSPKDLRHLLSVARQDAAFFPEEIEENLAKLKSLPTDETSENAMLRDRIDQQSELICILKKQADTTLIKSQSLEQDMRELQAAKEEAECNYHDQVRKYIVLEKRFQTLYHNHEEIIKIKDGYKVVNDELRRENKDLLARKAEEVAVLIDEKNERIKELENSLKILNDKFQNCNDFLM</sequence>
<proteinExistence type="predicted"/>
<dbReference type="AlphaFoldDB" id="A0A6S7HKY0"/>
<dbReference type="EMBL" id="CACRXK020005556">
    <property type="protein sequence ID" value="CAB4006615.1"/>
    <property type="molecule type" value="Genomic_DNA"/>
</dbReference>